<evidence type="ECO:0000313" key="2">
    <source>
        <dbReference type="EMBL" id="RPB22000.1"/>
    </source>
</evidence>
<feature type="compositionally biased region" description="Acidic residues" evidence="1">
    <location>
        <begin position="236"/>
        <end position="245"/>
    </location>
</feature>
<dbReference type="EMBL" id="ML121555">
    <property type="protein sequence ID" value="RPB22000.1"/>
    <property type="molecule type" value="Genomic_DNA"/>
</dbReference>
<name>A0A3N4LGJ0_9PEZI</name>
<organism evidence="2 3">
    <name type="scientific">Terfezia boudieri ATCC MYA-4762</name>
    <dbReference type="NCBI Taxonomy" id="1051890"/>
    <lineage>
        <taxon>Eukaryota</taxon>
        <taxon>Fungi</taxon>
        <taxon>Dikarya</taxon>
        <taxon>Ascomycota</taxon>
        <taxon>Pezizomycotina</taxon>
        <taxon>Pezizomycetes</taxon>
        <taxon>Pezizales</taxon>
        <taxon>Pezizaceae</taxon>
        <taxon>Terfezia</taxon>
    </lineage>
</organism>
<dbReference type="AlphaFoldDB" id="A0A3N4LGJ0"/>
<dbReference type="PANTHER" id="PTHR33321:SF12">
    <property type="entry name" value="PLANT BASIC SECRETORY PROTEIN (BSP) FAMILY PROTEIN"/>
    <property type="match status" value="1"/>
</dbReference>
<reference evidence="2 3" key="1">
    <citation type="journal article" date="2018" name="Nat. Ecol. Evol.">
        <title>Pezizomycetes genomes reveal the molecular basis of ectomycorrhizal truffle lifestyle.</title>
        <authorList>
            <person name="Murat C."/>
            <person name="Payen T."/>
            <person name="Noel B."/>
            <person name="Kuo A."/>
            <person name="Morin E."/>
            <person name="Chen J."/>
            <person name="Kohler A."/>
            <person name="Krizsan K."/>
            <person name="Balestrini R."/>
            <person name="Da Silva C."/>
            <person name="Montanini B."/>
            <person name="Hainaut M."/>
            <person name="Levati E."/>
            <person name="Barry K.W."/>
            <person name="Belfiori B."/>
            <person name="Cichocki N."/>
            <person name="Clum A."/>
            <person name="Dockter R.B."/>
            <person name="Fauchery L."/>
            <person name="Guy J."/>
            <person name="Iotti M."/>
            <person name="Le Tacon F."/>
            <person name="Lindquist E.A."/>
            <person name="Lipzen A."/>
            <person name="Malagnac F."/>
            <person name="Mello A."/>
            <person name="Molinier V."/>
            <person name="Miyauchi S."/>
            <person name="Poulain J."/>
            <person name="Riccioni C."/>
            <person name="Rubini A."/>
            <person name="Sitrit Y."/>
            <person name="Splivallo R."/>
            <person name="Traeger S."/>
            <person name="Wang M."/>
            <person name="Zifcakova L."/>
            <person name="Wipf D."/>
            <person name="Zambonelli A."/>
            <person name="Paolocci F."/>
            <person name="Nowrousian M."/>
            <person name="Ottonello S."/>
            <person name="Baldrian P."/>
            <person name="Spatafora J.W."/>
            <person name="Henrissat B."/>
            <person name="Nagy L.G."/>
            <person name="Aury J.M."/>
            <person name="Wincker P."/>
            <person name="Grigoriev I.V."/>
            <person name="Bonfante P."/>
            <person name="Martin F.M."/>
        </authorList>
    </citation>
    <scope>NUCLEOTIDE SEQUENCE [LARGE SCALE GENOMIC DNA]</scope>
    <source>
        <strain evidence="2 3">ATCC MYA-4762</strain>
    </source>
</reference>
<evidence type="ECO:0000256" key="1">
    <source>
        <dbReference type="SAM" id="MobiDB-lite"/>
    </source>
</evidence>
<keyword evidence="3" id="KW-1185">Reference proteome</keyword>
<gene>
    <name evidence="2" type="ORF">L211DRAFT_789575</name>
</gene>
<accession>A0A3N4LGJ0</accession>
<proteinExistence type="predicted"/>
<dbReference type="InParanoid" id="A0A3N4LGJ0"/>
<dbReference type="STRING" id="1051890.A0A3N4LGJ0"/>
<dbReference type="PANTHER" id="PTHR33321">
    <property type="match status" value="1"/>
</dbReference>
<protein>
    <submittedName>
        <fullName evidence="2">BSP-domain-containing protein</fullName>
    </submittedName>
</protein>
<dbReference type="Proteomes" id="UP000267821">
    <property type="component" value="Unassembled WGS sequence"/>
</dbReference>
<dbReference type="OrthoDB" id="891726at2759"/>
<feature type="region of interest" description="Disordered" evidence="1">
    <location>
        <begin position="231"/>
        <end position="261"/>
    </location>
</feature>
<dbReference type="InterPro" id="IPR007541">
    <property type="entry name" value="Uncharacterised_BSP"/>
</dbReference>
<dbReference type="Pfam" id="PF04450">
    <property type="entry name" value="BSP"/>
    <property type="match status" value="1"/>
</dbReference>
<sequence length="328" mass="36498">MSPATESAPEVEKKEPKPEWRIPLLRLRVNDVSSEGSAAFFEHINATTLLREAVVGVLAGLYTPETVPPSVRSVTLVLRSMGGIAYTTGSELDDDHKEIHFSTDYIGALPAEKVKHEILGVVRHEMVHCWQYNGLGACPGGLIEGIADYIRLKDSLAPPHWKRDGKHWDDGYQVTAYFLEWCEQKCGAGFVKGLNGRMKDRKYSPDIWTELSGTSVQELWKEYRRQFDIETHDGSDISEDSGDEGGVDHIVAKGESSDDGSVDVVRREEATEDILNIDGVDDNGLGLDQEGSGDWLPEEKEALFLRHRLQRTFLPPNDEKPNVNVGSP</sequence>
<evidence type="ECO:0000313" key="3">
    <source>
        <dbReference type="Proteomes" id="UP000267821"/>
    </source>
</evidence>
<feature type="compositionally biased region" description="Basic and acidic residues" evidence="1">
    <location>
        <begin position="246"/>
        <end position="256"/>
    </location>
</feature>